<feature type="domain" description="Sucrose phosphatase-like" evidence="2">
    <location>
        <begin position="6"/>
        <end position="238"/>
    </location>
</feature>
<dbReference type="PANTHER" id="PTHR46521:SF4">
    <property type="entry name" value="SUCROSE-PHOSPHATASE 2-RELATED"/>
    <property type="match status" value="1"/>
</dbReference>
<dbReference type="InterPro" id="IPR036412">
    <property type="entry name" value="HAD-like_sf"/>
</dbReference>
<proteinExistence type="predicted"/>
<gene>
    <name evidence="3" type="ORF">HMPREF9372_1888</name>
</gene>
<dbReference type="Gene3D" id="3.40.50.1000">
    <property type="entry name" value="HAD superfamily/HAD-like"/>
    <property type="match status" value="1"/>
</dbReference>
<keyword evidence="3" id="KW-0328">Glycosyltransferase</keyword>
<reference evidence="3 4" key="1">
    <citation type="submission" date="2011-04" db="EMBL/GenBank/DDBJ databases">
        <authorList>
            <person name="Muzny D."/>
            <person name="Qin X."/>
            <person name="Deng J."/>
            <person name="Jiang H."/>
            <person name="Liu Y."/>
            <person name="Qu J."/>
            <person name="Song X.-Z."/>
            <person name="Zhang L."/>
            <person name="Thornton R."/>
            <person name="Coyle M."/>
            <person name="Francisco L."/>
            <person name="Jackson L."/>
            <person name="Javaid M."/>
            <person name="Korchina V."/>
            <person name="Kovar C."/>
            <person name="Mata R."/>
            <person name="Mathew T."/>
            <person name="Ngo R."/>
            <person name="Nguyen L."/>
            <person name="Nguyen N."/>
            <person name="Okwuonu G."/>
            <person name="Ongeri F."/>
            <person name="Pham C."/>
            <person name="Simmons D."/>
            <person name="Wilczek-Boney K."/>
            <person name="Hale W."/>
            <person name="Jakkamsetti A."/>
            <person name="Pham P."/>
            <person name="Ruth R."/>
            <person name="San Lucas F."/>
            <person name="Warren J."/>
            <person name="Zhang J."/>
            <person name="Zhao Z."/>
            <person name="Zhou C."/>
            <person name="Zhu D."/>
            <person name="Lee S."/>
            <person name="Bess C."/>
            <person name="Blankenburg K."/>
            <person name="Forbes L."/>
            <person name="Fu Q."/>
            <person name="Gubbala S."/>
            <person name="Hirani K."/>
            <person name="Jayaseelan J.C."/>
            <person name="Lara F."/>
            <person name="Munidasa M."/>
            <person name="Palculict T."/>
            <person name="Patil S."/>
            <person name="Pu L.-L."/>
            <person name="Saada N."/>
            <person name="Tang L."/>
            <person name="Weissenberger G."/>
            <person name="Zhu Y."/>
            <person name="Hemphill L."/>
            <person name="Shang Y."/>
            <person name="Youmans B."/>
            <person name="Ayvaz T."/>
            <person name="Ross M."/>
            <person name="Santibanez J."/>
            <person name="Aqrawi P."/>
            <person name="Gross S."/>
            <person name="Joshi V."/>
            <person name="Fowler G."/>
            <person name="Nazareth L."/>
            <person name="Reid J."/>
            <person name="Worley K."/>
            <person name="Petrosino J."/>
            <person name="Highlander S."/>
            <person name="Gibbs R."/>
        </authorList>
    </citation>
    <scope>NUCLEOTIDE SEQUENCE [LARGE SCALE GENOMIC DNA]</scope>
    <source>
        <strain evidence="3 4">2681</strain>
    </source>
</reference>
<dbReference type="AlphaFoldDB" id="F9DSV7"/>
<dbReference type="PANTHER" id="PTHR46521">
    <property type="entry name" value="SUCROSE-PHOSPHATASE 2-RELATED"/>
    <property type="match status" value="1"/>
</dbReference>
<dbReference type="GO" id="GO:0016791">
    <property type="term" value="F:phosphatase activity"/>
    <property type="evidence" value="ECO:0007669"/>
    <property type="project" value="UniProtKB-ARBA"/>
</dbReference>
<keyword evidence="3" id="KW-0808">Transferase</keyword>
<dbReference type="InterPro" id="IPR006380">
    <property type="entry name" value="SPP-like_dom"/>
</dbReference>
<dbReference type="GO" id="GO:0046524">
    <property type="term" value="F:sucrose-phosphate synthase activity"/>
    <property type="evidence" value="ECO:0007669"/>
    <property type="project" value="UniProtKB-EC"/>
</dbReference>
<dbReference type="SUPFAM" id="SSF56784">
    <property type="entry name" value="HAD-like"/>
    <property type="match status" value="1"/>
</dbReference>
<dbReference type="EC" id="2.4.1.14" evidence="3"/>
<dbReference type="EMBL" id="AFPZ01000058">
    <property type="protein sequence ID" value="EGQ26118.1"/>
    <property type="molecule type" value="Genomic_DNA"/>
</dbReference>
<evidence type="ECO:0000313" key="4">
    <source>
        <dbReference type="Proteomes" id="UP000005316"/>
    </source>
</evidence>
<dbReference type="InterPro" id="IPR051518">
    <property type="entry name" value="Sucrose_Phosphatase"/>
</dbReference>
<evidence type="ECO:0000256" key="1">
    <source>
        <dbReference type="ARBA" id="ARBA00022801"/>
    </source>
</evidence>
<name>F9DSV7_9BACL</name>
<dbReference type="eggNOG" id="COG0561">
    <property type="taxonomic scope" value="Bacteria"/>
</dbReference>
<evidence type="ECO:0000259" key="2">
    <source>
        <dbReference type="Pfam" id="PF05116"/>
    </source>
</evidence>
<dbReference type="SFLD" id="SFLDG01140">
    <property type="entry name" value="C2.B:_Phosphomannomutase_and_P"/>
    <property type="match status" value="1"/>
</dbReference>
<dbReference type="NCBIfam" id="TIGR01484">
    <property type="entry name" value="HAD-SF-IIB"/>
    <property type="match status" value="1"/>
</dbReference>
<dbReference type="STRING" id="759851.SAMN04244570_3407"/>
<dbReference type="RefSeq" id="WP_009498525.1">
    <property type="nucleotide sequence ID" value="NZ_GL982999.1"/>
</dbReference>
<dbReference type="SFLD" id="SFLDG01141">
    <property type="entry name" value="C2.B.1:_Sucrose_Phosphatase_Li"/>
    <property type="match status" value="1"/>
</dbReference>
<dbReference type="Gene3D" id="3.90.1070.10">
    <property type="match status" value="1"/>
</dbReference>
<dbReference type="OrthoDB" id="9781413at2"/>
<dbReference type="InterPro" id="IPR006379">
    <property type="entry name" value="HAD-SF_hydro_IIB"/>
</dbReference>
<dbReference type="HOGENOM" id="CLU_030534_0_1_9"/>
<keyword evidence="1" id="KW-0378">Hydrolase</keyword>
<organism evidence="3 4">
    <name type="scientific">Sporosarcina newyorkensis 2681</name>
    <dbReference type="NCBI Taxonomy" id="1027292"/>
    <lineage>
        <taxon>Bacteria</taxon>
        <taxon>Bacillati</taxon>
        <taxon>Bacillota</taxon>
        <taxon>Bacilli</taxon>
        <taxon>Bacillales</taxon>
        <taxon>Caryophanaceae</taxon>
        <taxon>Sporosarcina</taxon>
    </lineage>
</organism>
<accession>F9DSV7</accession>
<comment type="caution">
    <text evidence="3">The sequence shown here is derived from an EMBL/GenBank/DDBJ whole genome shotgun (WGS) entry which is preliminary data.</text>
</comment>
<dbReference type="SFLD" id="SFLDS00003">
    <property type="entry name" value="Haloacid_Dehalogenase"/>
    <property type="match status" value="1"/>
</dbReference>
<dbReference type="InterPro" id="IPR023214">
    <property type="entry name" value="HAD_sf"/>
</dbReference>
<dbReference type="Proteomes" id="UP000005316">
    <property type="component" value="Unassembled WGS sequence"/>
</dbReference>
<sequence length="276" mass="31247">MKKKSYLLATDLDNTLAGDSAALTALVDFHRKSKVEPALIYVTGRHLDSALQLMEEEQLPVPDLWITDVGTSIYEATTLEEDSKWNEWINENWQPSSILRVASRFPILRRQDLPHTKRISFTVEPGHAESVRLFEIELKREGIPHHFVFSSDRDVDLLPERSGKGAAVDYALRHYAAQDVNVLLAGDSGNDAQMLALPYPAVIVGNAQQELDALPTHPLIYRATAHFADGIQEAWEYFYNFSGIKKTNWLTKQANWFLHLTSQLGASLPFKFFIII</sequence>
<dbReference type="Pfam" id="PF05116">
    <property type="entry name" value="S6PP"/>
    <property type="match status" value="1"/>
</dbReference>
<protein>
    <submittedName>
        <fullName evidence="3">Sucrose phosphate synthase</fullName>
        <ecNumber evidence="3">2.4.1.14</ecNumber>
    </submittedName>
</protein>
<evidence type="ECO:0000313" key="3">
    <source>
        <dbReference type="EMBL" id="EGQ26118.1"/>
    </source>
</evidence>